<dbReference type="EMBL" id="UINC01020013">
    <property type="protein sequence ID" value="SVA84454.1"/>
    <property type="molecule type" value="Genomic_DNA"/>
</dbReference>
<dbReference type="Gene3D" id="3.30.750.180">
    <property type="entry name" value="GpdQ, beta-strand dimerisation domain"/>
    <property type="match status" value="1"/>
</dbReference>
<gene>
    <name evidence="6" type="ORF">METZ01_LOCUS137308</name>
</gene>
<dbReference type="InterPro" id="IPR029052">
    <property type="entry name" value="Metallo-depent_PP-like"/>
</dbReference>
<evidence type="ECO:0000256" key="2">
    <source>
        <dbReference type="ARBA" id="ARBA00022801"/>
    </source>
</evidence>
<dbReference type="Pfam" id="PF00149">
    <property type="entry name" value="Metallophos"/>
    <property type="match status" value="1"/>
</dbReference>
<reference evidence="6" key="1">
    <citation type="submission" date="2018-05" db="EMBL/GenBank/DDBJ databases">
        <authorList>
            <person name="Lanie J.A."/>
            <person name="Ng W.-L."/>
            <person name="Kazmierczak K.M."/>
            <person name="Andrzejewski T.M."/>
            <person name="Davidsen T.M."/>
            <person name="Wayne K.J."/>
            <person name="Tettelin H."/>
            <person name="Glass J.I."/>
            <person name="Rusch D."/>
            <person name="Podicherti R."/>
            <person name="Tsui H.-C.T."/>
            <person name="Winkler M.E."/>
        </authorList>
    </citation>
    <scope>NUCLEOTIDE SEQUENCE</scope>
</reference>
<dbReference type="GO" id="GO:0046872">
    <property type="term" value="F:metal ion binding"/>
    <property type="evidence" value="ECO:0007669"/>
    <property type="project" value="UniProtKB-KW"/>
</dbReference>
<dbReference type="InterPro" id="IPR042283">
    <property type="entry name" value="GpdQ_catalytic"/>
</dbReference>
<evidence type="ECO:0000256" key="1">
    <source>
        <dbReference type="ARBA" id="ARBA00022723"/>
    </source>
</evidence>
<dbReference type="InterPro" id="IPR042281">
    <property type="entry name" value="GpdQ_beta-strand"/>
</dbReference>
<evidence type="ECO:0000256" key="4">
    <source>
        <dbReference type="ARBA" id="ARBA00025742"/>
    </source>
</evidence>
<evidence type="ECO:0000313" key="6">
    <source>
        <dbReference type="EMBL" id="SVA84454.1"/>
    </source>
</evidence>
<dbReference type="GO" id="GO:0016787">
    <property type="term" value="F:hydrolase activity"/>
    <property type="evidence" value="ECO:0007669"/>
    <property type="project" value="UniProtKB-KW"/>
</dbReference>
<feature type="domain" description="Calcineurin-like phosphoesterase" evidence="5">
    <location>
        <begin position="7"/>
        <end position="199"/>
    </location>
</feature>
<organism evidence="6">
    <name type="scientific">marine metagenome</name>
    <dbReference type="NCBI Taxonomy" id="408172"/>
    <lineage>
        <taxon>unclassified sequences</taxon>
        <taxon>metagenomes</taxon>
        <taxon>ecological metagenomes</taxon>
    </lineage>
</organism>
<dbReference type="PANTHER" id="PTHR42988">
    <property type="entry name" value="PHOSPHOHYDROLASE"/>
    <property type="match status" value="1"/>
</dbReference>
<dbReference type="PANTHER" id="PTHR42988:SF2">
    <property type="entry name" value="CYCLIC NUCLEOTIDE PHOSPHODIESTERASE CBUA0032-RELATED"/>
    <property type="match status" value="1"/>
</dbReference>
<dbReference type="Gene3D" id="3.60.21.40">
    <property type="entry name" value="GpdQ, catalytic alpha/beta sandwich domain"/>
    <property type="match status" value="1"/>
</dbReference>
<dbReference type="InterPro" id="IPR050884">
    <property type="entry name" value="CNP_phosphodiesterase-III"/>
</dbReference>
<evidence type="ECO:0000259" key="5">
    <source>
        <dbReference type="Pfam" id="PF00149"/>
    </source>
</evidence>
<keyword evidence="2" id="KW-0378">Hydrolase</keyword>
<keyword evidence="3" id="KW-0408">Iron</keyword>
<evidence type="ECO:0000256" key="3">
    <source>
        <dbReference type="ARBA" id="ARBA00023004"/>
    </source>
</evidence>
<sequence>MTEDLLFCQISDIHFMNKGEKIYDQIETYSQFTKVIEYCKNLNPNPDFYIMSGDLIHDNHEFYQNYVELCNQLNKPYYLMMGNHDIRKNLKEHIINIQLIDKSGFINFTIDNFSLKIICLDTVIEGGIEGELTSATLNWLEKELEKDSAKSTIIFMHHPPIKIGSILFDDIKCKNGNDFLSLIKEYSNILKIVFGHVHCIYSHSIENLDLISCPSSSFQFPIEAKTTKNLLLDNKSYIQLFKWKKNKFLENQILEINNIQK</sequence>
<dbReference type="InterPro" id="IPR004843">
    <property type="entry name" value="Calcineurin-like_PHP"/>
</dbReference>
<protein>
    <recommendedName>
        <fullName evidence="5">Calcineurin-like phosphoesterase domain-containing protein</fullName>
    </recommendedName>
</protein>
<accession>A0A381Z5N3</accession>
<dbReference type="SUPFAM" id="SSF56300">
    <property type="entry name" value="Metallo-dependent phosphatases"/>
    <property type="match status" value="1"/>
</dbReference>
<proteinExistence type="inferred from homology"/>
<keyword evidence="1" id="KW-0479">Metal-binding</keyword>
<name>A0A381Z5N3_9ZZZZ</name>
<dbReference type="AlphaFoldDB" id="A0A381Z5N3"/>
<comment type="similarity">
    <text evidence="4">Belongs to the cyclic nucleotide phosphodiesterase class-III family.</text>
</comment>